<dbReference type="Gene3D" id="2.40.50.140">
    <property type="entry name" value="Nucleic acid-binding proteins"/>
    <property type="match status" value="1"/>
</dbReference>
<protein>
    <submittedName>
        <fullName evidence="7">NfeD family protein</fullName>
    </submittedName>
</protein>
<evidence type="ECO:0000313" key="7">
    <source>
        <dbReference type="EMBL" id="QCT22666.1"/>
    </source>
</evidence>
<dbReference type="OrthoDB" id="6402862at2"/>
<evidence type="ECO:0000256" key="2">
    <source>
        <dbReference type="ARBA" id="ARBA00022692"/>
    </source>
</evidence>
<accession>A0A4P8YR70</accession>
<keyword evidence="2 5" id="KW-0812">Transmembrane</keyword>
<dbReference type="PANTHER" id="PTHR33507">
    <property type="entry name" value="INNER MEMBRANE PROTEIN YBBJ"/>
    <property type="match status" value="1"/>
</dbReference>
<name>A0A4P8YR70_9ENTR</name>
<sequence>MAAMLVEHPHVFWLTLGGLLLAAEMLGTGGYLLWSGIAAVIVGALSWLLPLSWEWQGVSFALLTVLCALCWWRWMATRNREQPATGINQRGQSMIGQVLLLDEPLINGRGQIRVGDGRWPVVASSDLPAGTRVKVVAIEGITLRIEACPSGL</sequence>
<dbReference type="AlphaFoldDB" id="A0A4P8YR70"/>
<evidence type="ECO:0000313" key="8">
    <source>
        <dbReference type="Proteomes" id="UP000302163"/>
    </source>
</evidence>
<dbReference type="InterPro" id="IPR002810">
    <property type="entry name" value="NfeD-like_C"/>
</dbReference>
<feature type="transmembrane region" description="Helical" evidence="5">
    <location>
        <begin position="30"/>
        <end position="49"/>
    </location>
</feature>
<evidence type="ECO:0000256" key="5">
    <source>
        <dbReference type="SAM" id="Phobius"/>
    </source>
</evidence>
<evidence type="ECO:0000256" key="4">
    <source>
        <dbReference type="ARBA" id="ARBA00023136"/>
    </source>
</evidence>
<dbReference type="KEGG" id="izh:FEM41_11550"/>
<keyword evidence="3 5" id="KW-1133">Transmembrane helix</keyword>
<evidence type="ECO:0000259" key="6">
    <source>
        <dbReference type="Pfam" id="PF01957"/>
    </source>
</evidence>
<evidence type="ECO:0000256" key="3">
    <source>
        <dbReference type="ARBA" id="ARBA00022989"/>
    </source>
</evidence>
<reference evidence="7 8" key="1">
    <citation type="submission" date="2019-05" db="EMBL/GenBank/DDBJ databases">
        <title>Complete genome sequence of Izhakiella calystegiae KSNA2, an endophyte isolated from beach morning glory (Calystegia soldanella).</title>
        <authorList>
            <person name="Jiang L."/>
            <person name="Jeong J.C."/>
            <person name="Kim C.Y."/>
            <person name="Kim D.H."/>
            <person name="Kim S.W."/>
            <person name="Lee j."/>
        </authorList>
    </citation>
    <scope>NUCLEOTIDE SEQUENCE [LARGE SCALE GENOMIC DNA]</scope>
    <source>
        <strain evidence="7 8">KSNA2</strain>
    </source>
</reference>
<proteinExistence type="predicted"/>
<keyword evidence="4 5" id="KW-0472">Membrane</keyword>
<organism evidence="7 8">
    <name type="scientific">Jejubacter calystegiae</name>
    <dbReference type="NCBI Taxonomy" id="2579935"/>
    <lineage>
        <taxon>Bacteria</taxon>
        <taxon>Pseudomonadati</taxon>
        <taxon>Pseudomonadota</taxon>
        <taxon>Gammaproteobacteria</taxon>
        <taxon>Enterobacterales</taxon>
        <taxon>Enterobacteriaceae</taxon>
        <taxon>Jejubacter</taxon>
    </lineage>
</organism>
<evidence type="ECO:0000256" key="1">
    <source>
        <dbReference type="ARBA" id="ARBA00004141"/>
    </source>
</evidence>
<dbReference type="GO" id="GO:0005886">
    <property type="term" value="C:plasma membrane"/>
    <property type="evidence" value="ECO:0007669"/>
    <property type="project" value="TreeGrafter"/>
</dbReference>
<comment type="subcellular location">
    <subcellularLocation>
        <location evidence="1">Membrane</location>
        <topology evidence="1">Multi-pass membrane protein</topology>
    </subcellularLocation>
</comment>
<gene>
    <name evidence="7" type="ORF">FEM41_11550</name>
</gene>
<dbReference type="EMBL" id="CP040428">
    <property type="protein sequence ID" value="QCT22666.1"/>
    <property type="molecule type" value="Genomic_DNA"/>
</dbReference>
<feature type="transmembrane region" description="Helical" evidence="5">
    <location>
        <begin position="55"/>
        <end position="74"/>
    </location>
</feature>
<dbReference type="Pfam" id="PF01957">
    <property type="entry name" value="NfeD"/>
    <property type="match status" value="1"/>
</dbReference>
<dbReference type="InterPro" id="IPR012340">
    <property type="entry name" value="NA-bd_OB-fold"/>
</dbReference>
<keyword evidence="8" id="KW-1185">Reference proteome</keyword>
<feature type="transmembrane region" description="Helical" evidence="5">
    <location>
        <begin position="6"/>
        <end position="23"/>
    </location>
</feature>
<dbReference type="PANTHER" id="PTHR33507:SF3">
    <property type="entry name" value="INNER MEMBRANE PROTEIN YBBJ"/>
    <property type="match status" value="1"/>
</dbReference>
<dbReference type="InterPro" id="IPR052165">
    <property type="entry name" value="Membrane_assoc_protease"/>
</dbReference>
<dbReference type="Proteomes" id="UP000302163">
    <property type="component" value="Chromosome"/>
</dbReference>
<feature type="domain" description="NfeD-like C-terminal" evidence="6">
    <location>
        <begin position="92"/>
        <end position="146"/>
    </location>
</feature>